<comment type="caution">
    <text evidence="1">The sequence shown here is derived from an EMBL/GenBank/DDBJ whole genome shotgun (WGS) entry which is preliminary data.</text>
</comment>
<dbReference type="Proteomes" id="UP001145799">
    <property type="component" value="Unassembled WGS sequence"/>
</dbReference>
<accession>A0A9X3PW43</accession>
<dbReference type="Proteomes" id="UP001183604">
    <property type="component" value="Unassembled WGS sequence"/>
</dbReference>
<reference evidence="1" key="1">
    <citation type="submission" date="2022-12" db="EMBL/GenBank/DDBJ databases">
        <title>Gycomyces niveus sp.nov., a novel actinomycete isolated from soil in Shouguang.</title>
        <authorList>
            <person name="Yang X."/>
        </authorList>
    </citation>
    <scope>NUCLEOTIDE SEQUENCE</scope>
    <source>
        <strain evidence="1">DSM 44724</strain>
    </source>
</reference>
<keyword evidence="4" id="KW-1185">Reference proteome</keyword>
<name>A0A9X3PW43_9ACTN</name>
<dbReference type="AlphaFoldDB" id="A0A9X3PW43"/>
<dbReference type="EMBL" id="JAVDYD010000001">
    <property type="protein sequence ID" value="MDR7341564.1"/>
    <property type="molecule type" value="Genomic_DNA"/>
</dbReference>
<evidence type="ECO:0000313" key="1">
    <source>
        <dbReference type="EMBL" id="MDA1386963.1"/>
    </source>
</evidence>
<protein>
    <submittedName>
        <fullName evidence="1">Uncharacterized protein</fullName>
    </submittedName>
</protein>
<dbReference type="RefSeq" id="WP_270123451.1">
    <property type="nucleotide sequence ID" value="NZ_BAAAOM010000001.1"/>
</dbReference>
<sequence>MKRIRFTRDRHQLVAHFVQKAKRFGTATVFIAGIVKVVEAAAVVWDRLVG</sequence>
<evidence type="ECO:0000313" key="2">
    <source>
        <dbReference type="EMBL" id="MDR7341564.1"/>
    </source>
</evidence>
<organism evidence="1 3">
    <name type="scientific">Glycomyces lechevalierae</name>
    <dbReference type="NCBI Taxonomy" id="256034"/>
    <lineage>
        <taxon>Bacteria</taxon>
        <taxon>Bacillati</taxon>
        <taxon>Actinomycetota</taxon>
        <taxon>Actinomycetes</taxon>
        <taxon>Glycomycetales</taxon>
        <taxon>Glycomycetaceae</taxon>
        <taxon>Glycomyces</taxon>
    </lineage>
</organism>
<gene>
    <name evidence="2" type="ORF">J2S69_005283</name>
    <name evidence="1" type="ORF">O2L01_18335</name>
</gene>
<dbReference type="EMBL" id="JAPZVQ010000012">
    <property type="protein sequence ID" value="MDA1386963.1"/>
    <property type="molecule type" value="Genomic_DNA"/>
</dbReference>
<evidence type="ECO:0000313" key="4">
    <source>
        <dbReference type="Proteomes" id="UP001183604"/>
    </source>
</evidence>
<evidence type="ECO:0000313" key="3">
    <source>
        <dbReference type="Proteomes" id="UP001145799"/>
    </source>
</evidence>
<reference evidence="2 4" key="2">
    <citation type="submission" date="2023-07" db="EMBL/GenBank/DDBJ databases">
        <title>Sequencing the genomes of 1000 actinobacteria strains.</title>
        <authorList>
            <person name="Klenk H.-P."/>
        </authorList>
    </citation>
    <scope>NUCLEOTIDE SEQUENCE [LARGE SCALE GENOMIC DNA]</scope>
    <source>
        <strain evidence="2 4">DSM 44724</strain>
    </source>
</reference>
<proteinExistence type="predicted"/>